<proteinExistence type="predicted"/>
<protein>
    <submittedName>
        <fullName evidence="1">Uncharacterized protein</fullName>
    </submittedName>
</protein>
<evidence type="ECO:0000313" key="2">
    <source>
        <dbReference type="Proteomes" id="UP000466442"/>
    </source>
</evidence>
<dbReference type="EMBL" id="WIXP02000011">
    <property type="protein sequence ID" value="KAF6202706.1"/>
    <property type="molecule type" value="Genomic_DNA"/>
</dbReference>
<keyword evidence="2" id="KW-1185">Reference proteome</keyword>
<organism evidence="1 2">
    <name type="scientific">Apolygus lucorum</name>
    <name type="common">Small green plant bug</name>
    <name type="synonym">Lygocoris lucorum</name>
    <dbReference type="NCBI Taxonomy" id="248454"/>
    <lineage>
        <taxon>Eukaryota</taxon>
        <taxon>Metazoa</taxon>
        <taxon>Ecdysozoa</taxon>
        <taxon>Arthropoda</taxon>
        <taxon>Hexapoda</taxon>
        <taxon>Insecta</taxon>
        <taxon>Pterygota</taxon>
        <taxon>Neoptera</taxon>
        <taxon>Paraneoptera</taxon>
        <taxon>Hemiptera</taxon>
        <taxon>Heteroptera</taxon>
        <taxon>Panheteroptera</taxon>
        <taxon>Cimicomorpha</taxon>
        <taxon>Miridae</taxon>
        <taxon>Mirini</taxon>
        <taxon>Apolygus</taxon>
    </lineage>
</organism>
<evidence type="ECO:0000313" key="1">
    <source>
        <dbReference type="EMBL" id="KAF6202706.1"/>
    </source>
</evidence>
<dbReference type="Proteomes" id="UP000466442">
    <property type="component" value="Unassembled WGS sequence"/>
</dbReference>
<accession>A0A8S9X3N2</accession>
<comment type="caution">
    <text evidence="1">The sequence shown here is derived from an EMBL/GenBank/DDBJ whole genome shotgun (WGS) entry which is preliminary data.</text>
</comment>
<reference evidence="1" key="1">
    <citation type="journal article" date="2021" name="Mol. Ecol. Resour.">
        <title>Apolygus lucorum genome provides insights into omnivorousness and mesophyll feeding.</title>
        <authorList>
            <person name="Liu Y."/>
            <person name="Liu H."/>
            <person name="Wang H."/>
            <person name="Huang T."/>
            <person name="Liu B."/>
            <person name="Yang B."/>
            <person name="Yin L."/>
            <person name="Li B."/>
            <person name="Zhang Y."/>
            <person name="Zhang S."/>
            <person name="Jiang F."/>
            <person name="Zhang X."/>
            <person name="Ren Y."/>
            <person name="Wang B."/>
            <person name="Wang S."/>
            <person name="Lu Y."/>
            <person name="Wu K."/>
            <person name="Fan W."/>
            <person name="Wang G."/>
        </authorList>
    </citation>
    <scope>NUCLEOTIDE SEQUENCE</scope>
    <source>
        <strain evidence="1">12Hb</strain>
    </source>
</reference>
<sequence length="75" mass="7911">MNEQGRWRSTGGCGTTSCEWSVKGCSASRCSWSSRPPMSYSGVLSSSSRSFITLSSATLWATRFPAITLGPGPAS</sequence>
<name>A0A8S9X3N2_APOLU</name>
<gene>
    <name evidence="1" type="ORF">GE061_003108</name>
</gene>
<dbReference type="AlphaFoldDB" id="A0A8S9X3N2"/>